<evidence type="ECO:0000313" key="1">
    <source>
        <dbReference type="EMBL" id="WMV06756.1"/>
    </source>
</evidence>
<protein>
    <recommendedName>
        <fullName evidence="3">Reverse transcriptase</fullName>
    </recommendedName>
</protein>
<reference evidence="1" key="1">
    <citation type="submission" date="2023-08" db="EMBL/GenBank/DDBJ databases">
        <title>A de novo genome assembly of Solanum verrucosum Schlechtendal, a Mexican diploid species geographically isolated from the other diploid A-genome species in potato relatives.</title>
        <authorList>
            <person name="Hosaka K."/>
        </authorList>
    </citation>
    <scope>NUCLEOTIDE SEQUENCE</scope>
    <source>
        <tissue evidence="1">Young leaves</tissue>
    </source>
</reference>
<keyword evidence="2" id="KW-1185">Reference proteome</keyword>
<name>A0AAF0T691_SOLVR</name>
<organism evidence="1 2">
    <name type="scientific">Solanum verrucosum</name>
    <dbReference type="NCBI Taxonomy" id="315347"/>
    <lineage>
        <taxon>Eukaryota</taxon>
        <taxon>Viridiplantae</taxon>
        <taxon>Streptophyta</taxon>
        <taxon>Embryophyta</taxon>
        <taxon>Tracheophyta</taxon>
        <taxon>Spermatophyta</taxon>
        <taxon>Magnoliopsida</taxon>
        <taxon>eudicotyledons</taxon>
        <taxon>Gunneridae</taxon>
        <taxon>Pentapetalae</taxon>
        <taxon>asterids</taxon>
        <taxon>lamiids</taxon>
        <taxon>Solanales</taxon>
        <taxon>Solanaceae</taxon>
        <taxon>Solanoideae</taxon>
        <taxon>Solaneae</taxon>
        <taxon>Solanum</taxon>
    </lineage>
</organism>
<dbReference type="PANTHER" id="PTHR33116:SF84">
    <property type="entry name" value="RNA-DIRECTED DNA POLYMERASE"/>
    <property type="match status" value="1"/>
</dbReference>
<dbReference type="EMBL" id="CP133612">
    <property type="protein sequence ID" value="WMV06756.1"/>
    <property type="molecule type" value="Genomic_DNA"/>
</dbReference>
<evidence type="ECO:0000313" key="2">
    <source>
        <dbReference type="Proteomes" id="UP001234989"/>
    </source>
</evidence>
<accession>A0AAF0T691</accession>
<sequence length="200" mass="22838">MIFSKGHEESMQTIVEALNHFSKVTGLVANTDKSSIFIARVSDVVKERLLEMTSYVEGEFPIRYLGLQLSPKKWSKIECNKLCQKIIERIISVSNRHLSYAGKLQVITSILFSIHNFWGAVFILPQSVVKEINGKCREYLWDGTEGKKKTSLVAWDNICRPKQQGGSSIKSCKHWNVASVGKHIWLLMEKKRYFVGKMGE</sequence>
<proteinExistence type="predicted"/>
<dbReference type="AlphaFoldDB" id="A0AAF0T691"/>
<gene>
    <name evidence="1" type="ORF">MTR67_000141</name>
</gene>
<dbReference type="PANTHER" id="PTHR33116">
    <property type="entry name" value="REVERSE TRANSCRIPTASE ZINC-BINDING DOMAIN-CONTAINING PROTEIN-RELATED-RELATED"/>
    <property type="match status" value="1"/>
</dbReference>
<dbReference type="Proteomes" id="UP001234989">
    <property type="component" value="Chromosome 1"/>
</dbReference>
<evidence type="ECO:0008006" key="3">
    <source>
        <dbReference type="Google" id="ProtNLM"/>
    </source>
</evidence>